<dbReference type="Proteomes" id="UP000033121">
    <property type="component" value="Unassembled WGS sequence"/>
</dbReference>
<evidence type="ECO:0000256" key="3">
    <source>
        <dbReference type="ARBA" id="ARBA00022801"/>
    </source>
</evidence>
<evidence type="ECO:0000256" key="6">
    <source>
        <dbReference type="PIRSR" id="PIRSR001227-2"/>
    </source>
</evidence>
<dbReference type="InterPro" id="IPR043147">
    <property type="entry name" value="Penicillin_amidase_A-knob"/>
</dbReference>
<keyword evidence="6" id="KW-0479">Metal-binding</keyword>
<comment type="similarity">
    <text evidence="1">Belongs to the peptidase S45 family.</text>
</comment>
<dbReference type="RefSeq" id="WP_052955759.1">
    <property type="nucleotide sequence ID" value="NZ_BBWV01000002.1"/>
</dbReference>
<evidence type="ECO:0000313" key="8">
    <source>
        <dbReference type="Proteomes" id="UP000033121"/>
    </source>
</evidence>
<dbReference type="STRING" id="1220578.FPE01S_02_06410"/>
<dbReference type="InterPro" id="IPR002692">
    <property type="entry name" value="S45"/>
</dbReference>
<dbReference type="PANTHER" id="PTHR34218:SF3">
    <property type="entry name" value="ACYL-HOMOSERINE LACTONE ACYLASE PVDQ"/>
    <property type="match status" value="1"/>
</dbReference>
<dbReference type="GO" id="GO:0016811">
    <property type="term" value="F:hydrolase activity, acting on carbon-nitrogen (but not peptide) bonds, in linear amides"/>
    <property type="evidence" value="ECO:0007669"/>
    <property type="project" value="InterPro"/>
</dbReference>
<gene>
    <name evidence="7" type="ORF">FPE01S_02_06410</name>
</gene>
<keyword evidence="3 7" id="KW-0378">Hydrolase</keyword>
<dbReference type="PIRSF" id="PIRSF001227">
    <property type="entry name" value="Pen_acylase"/>
    <property type="match status" value="1"/>
</dbReference>
<name>A0A0E9N1N0_9BACT</name>
<evidence type="ECO:0000313" key="7">
    <source>
        <dbReference type="EMBL" id="GAO43536.1"/>
    </source>
</evidence>
<accession>A0A0E9N1N0</accession>
<dbReference type="Pfam" id="PF01804">
    <property type="entry name" value="Penicil_amidase"/>
    <property type="match status" value="1"/>
</dbReference>
<keyword evidence="8" id="KW-1185">Reference proteome</keyword>
<dbReference type="PANTHER" id="PTHR34218">
    <property type="entry name" value="PEPTIDASE S45 PENICILLIN AMIDASE"/>
    <property type="match status" value="1"/>
</dbReference>
<protein>
    <submittedName>
        <fullName evidence="7">Putative hydrolase</fullName>
    </submittedName>
</protein>
<evidence type="ECO:0000256" key="5">
    <source>
        <dbReference type="PIRSR" id="PIRSR001227-1"/>
    </source>
</evidence>
<evidence type="ECO:0000256" key="4">
    <source>
        <dbReference type="ARBA" id="ARBA00023145"/>
    </source>
</evidence>
<dbReference type="InterPro" id="IPR043146">
    <property type="entry name" value="Penicillin_amidase_N_B-knob"/>
</dbReference>
<dbReference type="EMBL" id="BBWV01000002">
    <property type="protein sequence ID" value="GAO43536.1"/>
    <property type="molecule type" value="Genomic_DNA"/>
</dbReference>
<proteinExistence type="inferred from homology"/>
<reference evidence="7 8" key="1">
    <citation type="submission" date="2015-04" db="EMBL/GenBank/DDBJ databases">
        <title>Whole genome shotgun sequence of Flavihumibacter petaseus NBRC 106054.</title>
        <authorList>
            <person name="Miyazawa S."/>
            <person name="Hosoyama A."/>
            <person name="Hashimoto M."/>
            <person name="Noguchi M."/>
            <person name="Tsuchikane K."/>
            <person name="Ohji S."/>
            <person name="Yamazoe A."/>
            <person name="Ichikawa N."/>
            <person name="Kimura A."/>
            <person name="Fujita N."/>
        </authorList>
    </citation>
    <scope>NUCLEOTIDE SEQUENCE [LARGE SCALE GENOMIC DNA]</scope>
    <source>
        <strain evidence="7 8">NBRC 106054</strain>
    </source>
</reference>
<dbReference type="OrthoDB" id="9759796at2"/>
<dbReference type="AlphaFoldDB" id="A0A0E9N1N0"/>
<evidence type="ECO:0000256" key="2">
    <source>
        <dbReference type="ARBA" id="ARBA00022729"/>
    </source>
</evidence>
<keyword evidence="6" id="KW-0106">Calcium</keyword>
<evidence type="ECO:0000256" key="1">
    <source>
        <dbReference type="ARBA" id="ARBA00006586"/>
    </source>
</evidence>
<dbReference type="Gene3D" id="2.30.120.10">
    <property type="match status" value="1"/>
</dbReference>
<sequence length="737" mass="81691">MIRWTGIILVFLGCSGGSGNHGTGTGSGAGDSLVTRADGGQSRAEIYRDKWGIQHVYGETDAAAVYGLIWSQCQDDFASLEEHYIERLGRQSEVYGKEWLYADLLIRLQYDSTDAQRDYQQAPPEMKQLLDAFAAAVNDYLGSQDTVQAQLLSHFEPWYPLLFPDGSYTGAPSGGLTVNDIRSLYPLPEVAGSAQLSPLRWTDNIPTGSNGFAVNGKKTIDGAAMLFINPHTSFYYRTEAQVASGEGLNAYGAVTWGQFFVYQGFNRHCGWMHTSSQADAADLYAEAVTPSGSEFVYRYDRQTRPVAEKKIVLRYREKKDIKETVVRTFRTHHGPVVGARNGKWLSLRMPEQGLKALAQSWLRMKADGLKSFTTVLNLRTNTSTNTVYADDSGNIAYWHGNGIARRDPEFDWSSPIDGSIAATEWKGQHELNELIHFLNPPGGWLQNCNSSGFTAAGRPGLSSSAFPGYMSTEGENFRSLHLQQLLQAVTTGGPETFQHIGFDRRLSAFDSLLPPLFQAWDARNKSGAGGRQPDSSAGNKTFDLSVAEAIDSLRRWNREADTNSVATTIAIEWAGILFNLLPQPANAFYDQEALYRLLEQTIPPETQLKKLEEVISFLQRHFGTWKIQWGSINRFQRQPRGEPFLDDQPSVAVPFAPGLFGCLPAFETTWQGTKKGYGIAGNSFVALVHFSKPLRAWSSFTGGHAEDPRSAHFTDQVELLQKGKLKDVIFLPGGRKE</sequence>
<dbReference type="Gene3D" id="1.10.1400.10">
    <property type="match status" value="1"/>
</dbReference>
<keyword evidence="2" id="KW-0732">Signal</keyword>
<dbReference type="InterPro" id="IPR023343">
    <property type="entry name" value="Penicillin_amidase_dom1"/>
</dbReference>
<dbReference type="GO" id="GO:0046872">
    <property type="term" value="F:metal ion binding"/>
    <property type="evidence" value="ECO:0007669"/>
    <property type="project" value="UniProtKB-KW"/>
</dbReference>
<dbReference type="GO" id="GO:0017000">
    <property type="term" value="P:antibiotic biosynthetic process"/>
    <property type="evidence" value="ECO:0007669"/>
    <property type="project" value="InterPro"/>
</dbReference>
<dbReference type="MEROPS" id="S45.002"/>
<feature type="binding site" evidence="6">
    <location>
        <position position="279"/>
    </location>
    <ligand>
        <name>Ca(2+)</name>
        <dbReference type="ChEBI" id="CHEBI:29108"/>
    </ligand>
</feature>
<dbReference type="Gene3D" id="3.60.20.10">
    <property type="entry name" value="Glutamine Phosphoribosylpyrophosphate, subunit 1, domain 1"/>
    <property type="match status" value="1"/>
</dbReference>
<comment type="caution">
    <text evidence="7">The sequence shown here is derived from an EMBL/GenBank/DDBJ whole genome shotgun (WGS) entry which is preliminary data.</text>
</comment>
<feature type="active site" description="Nucleophile" evidence="5">
    <location>
        <position position="209"/>
    </location>
</feature>
<dbReference type="InterPro" id="IPR029055">
    <property type="entry name" value="Ntn_hydrolases_N"/>
</dbReference>
<dbReference type="SUPFAM" id="SSF56235">
    <property type="entry name" value="N-terminal nucleophile aminohydrolases (Ntn hydrolases)"/>
    <property type="match status" value="1"/>
</dbReference>
<dbReference type="InterPro" id="IPR014395">
    <property type="entry name" value="Pen/GL7ACA/AHL_acylase"/>
</dbReference>
<comment type="cofactor">
    <cofactor evidence="6">
        <name>Ca(2+)</name>
        <dbReference type="ChEBI" id="CHEBI:29108"/>
    </cofactor>
    <text evidence="6">Binds 1 Ca(2+) ion per dimer.</text>
</comment>
<feature type="binding site" evidence="6">
    <location>
        <position position="282"/>
    </location>
    <ligand>
        <name>Ca(2+)</name>
        <dbReference type="ChEBI" id="CHEBI:29108"/>
    </ligand>
</feature>
<keyword evidence="4" id="KW-0865">Zymogen</keyword>
<organism evidence="7 8">
    <name type="scientific">Flavihumibacter petaseus NBRC 106054</name>
    <dbReference type="NCBI Taxonomy" id="1220578"/>
    <lineage>
        <taxon>Bacteria</taxon>
        <taxon>Pseudomonadati</taxon>
        <taxon>Bacteroidota</taxon>
        <taxon>Chitinophagia</taxon>
        <taxon>Chitinophagales</taxon>
        <taxon>Chitinophagaceae</taxon>
        <taxon>Flavihumibacter</taxon>
    </lineage>
</organism>
<dbReference type="Gene3D" id="1.10.439.10">
    <property type="entry name" value="Penicillin Amidohydrolase, domain 1"/>
    <property type="match status" value="1"/>
</dbReference>